<keyword evidence="3" id="KW-1185">Reference proteome</keyword>
<dbReference type="EMBL" id="BPLR01010303">
    <property type="protein sequence ID" value="GIY38437.1"/>
    <property type="molecule type" value="Genomic_DNA"/>
</dbReference>
<organism evidence="2 3">
    <name type="scientific">Caerostris extrusa</name>
    <name type="common">Bark spider</name>
    <name type="synonym">Caerostris bankana</name>
    <dbReference type="NCBI Taxonomy" id="172846"/>
    <lineage>
        <taxon>Eukaryota</taxon>
        <taxon>Metazoa</taxon>
        <taxon>Ecdysozoa</taxon>
        <taxon>Arthropoda</taxon>
        <taxon>Chelicerata</taxon>
        <taxon>Arachnida</taxon>
        <taxon>Araneae</taxon>
        <taxon>Araneomorphae</taxon>
        <taxon>Entelegynae</taxon>
        <taxon>Araneoidea</taxon>
        <taxon>Araneidae</taxon>
        <taxon>Caerostris</taxon>
    </lineage>
</organism>
<comment type="caution">
    <text evidence="2">The sequence shown here is derived from an EMBL/GenBank/DDBJ whole genome shotgun (WGS) entry which is preliminary data.</text>
</comment>
<proteinExistence type="predicted"/>
<evidence type="ECO:0000256" key="1">
    <source>
        <dbReference type="SAM" id="MobiDB-lite"/>
    </source>
</evidence>
<dbReference type="Proteomes" id="UP001054945">
    <property type="component" value="Unassembled WGS sequence"/>
</dbReference>
<name>A0AAV4SYG5_CAEEX</name>
<evidence type="ECO:0000313" key="2">
    <source>
        <dbReference type="EMBL" id="GIY38437.1"/>
    </source>
</evidence>
<feature type="compositionally biased region" description="Basic residues" evidence="1">
    <location>
        <begin position="50"/>
        <end position="60"/>
    </location>
</feature>
<accession>A0AAV4SYG5</accession>
<feature type="compositionally biased region" description="Polar residues" evidence="1">
    <location>
        <begin position="27"/>
        <end position="38"/>
    </location>
</feature>
<sequence length="128" mass="14357">MTKGGNRFNVASTTHRRASVLLTQFQASALQGQEQPQNGKLGRHMEGTPKKKKGNNLGKRRKEEEKKNLNDQIENPIDSSESLLKWNVLSSIEVETLPRSSPLCLSPVTRVYLLPGVLGWSRDPTCFR</sequence>
<protein>
    <submittedName>
        <fullName evidence="2">Uncharacterized protein</fullName>
    </submittedName>
</protein>
<feature type="region of interest" description="Disordered" evidence="1">
    <location>
        <begin position="27"/>
        <end position="74"/>
    </location>
</feature>
<reference evidence="2 3" key="1">
    <citation type="submission" date="2021-06" db="EMBL/GenBank/DDBJ databases">
        <title>Caerostris extrusa draft genome.</title>
        <authorList>
            <person name="Kono N."/>
            <person name="Arakawa K."/>
        </authorList>
    </citation>
    <scope>NUCLEOTIDE SEQUENCE [LARGE SCALE GENOMIC DNA]</scope>
</reference>
<evidence type="ECO:0000313" key="3">
    <source>
        <dbReference type="Proteomes" id="UP001054945"/>
    </source>
</evidence>
<gene>
    <name evidence="2" type="ORF">CEXT_500031</name>
</gene>
<dbReference type="AlphaFoldDB" id="A0AAV4SYG5"/>